<dbReference type="InterPro" id="IPR039426">
    <property type="entry name" value="TonB-dep_rcpt-like"/>
</dbReference>
<dbReference type="SUPFAM" id="SSF56935">
    <property type="entry name" value="Porins"/>
    <property type="match status" value="1"/>
</dbReference>
<dbReference type="InterPro" id="IPR000531">
    <property type="entry name" value="Beta-barrel_TonB"/>
</dbReference>
<dbReference type="Pfam" id="PF00593">
    <property type="entry name" value="TonB_dep_Rec_b-barrel"/>
    <property type="match status" value="1"/>
</dbReference>
<dbReference type="GO" id="GO:0009279">
    <property type="term" value="C:cell outer membrane"/>
    <property type="evidence" value="ECO:0007669"/>
    <property type="project" value="UniProtKB-SubCell"/>
</dbReference>
<dbReference type="InterPro" id="IPR036942">
    <property type="entry name" value="Beta-barrel_TonB_sf"/>
</dbReference>
<dbReference type="Gene3D" id="2.60.40.1120">
    <property type="entry name" value="Carboxypeptidase-like, regulatory domain"/>
    <property type="match status" value="1"/>
</dbReference>
<name>A0A381YLM4_9ZZZZ</name>
<proteinExistence type="predicted"/>
<dbReference type="GO" id="GO:0033214">
    <property type="term" value="P:siderophore-iron import into cell"/>
    <property type="evidence" value="ECO:0007669"/>
    <property type="project" value="TreeGrafter"/>
</dbReference>
<evidence type="ECO:0000256" key="6">
    <source>
        <dbReference type="ARBA" id="ARBA00023136"/>
    </source>
</evidence>
<feature type="domain" description="TonB-dependent receptor plug" evidence="9">
    <location>
        <begin position="122"/>
        <end position="230"/>
    </location>
</feature>
<dbReference type="InterPro" id="IPR012910">
    <property type="entry name" value="Plug_dom"/>
</dbReference>
<sequence>MYRLSILLIGIIQLVNADVFLGKIVDSSTGMPIVEANIKLKHKNNEGTVTDPNGVFSFFGNNGDSALIEITAIGYTGLEKMVLLSEPRAMIIKLEQSAIKLSPINVLADRSRISGVGQNFYRIPGSLSIVSKTEVLEFRDTDINKVISQVPGVYLQEEDGYGLRPNIGMRGSGLERSSKINMMEDGVLISPAPYSSPAAYYSPTAGRMESFEIRKGSSQVKYGPHSTGGAINYISASIPKELDFNGLLSLGDYGSQVAKFKSGMSSKNYGIMFQTHNEKAGGFKELEGGGNTGYDKNDFLFKARINTSSDLALLQLKLSSTDEISNETYLGLTRDDFDQNPFMRYRASQKDKMDADHEQISLTAILKPSENLDITSTLYDNNFHRNWYKLNKVNGHGIGSILSDGTGADSTYQLLSANNSIDDIYDIKANNRIYESSGLQAVLRSNFKFFGKQNDLMFGFRIHSDAMNRFQKSDKYKMNNGNLIMTTEGVWGEGSKNNRLYTAKANSLFIENELTLNRTIMTVGSRMESINLERKDWGSDVNRDSTASSIKKDKLEVFIPGIGLSYQLFQGAQIFTGMHKGFSPPGPGFDDEDEVLPEESNNFELGLRFNQGFHNAELVTFYNDYKNLLGEDTEASGSGTYAQFNGGKVQINGIEFSYSNLIKINKLLFPFSFSHTYTIAKFKNNFDSDYEPWGNVSINDELPYVPRNMLHARIGIEMGKSQTYLRFKHIDKTRTVAGKDKLSEINSTDAINAVDFASKYKINKNIIFEIKVYNVTNSKSSVANRPAGLRPNMPRQLITSISFDF</sequence>
<dbReference type="SUPFAM" id="SSF49464">
    <property type="entry name" value="Carboxypeptidase regulatory domain-like"/>
    <property type="match status" value="1"/>
</dbReference>
<dbReference type="Pfam" id="PF13715">
    <property type="entry name" value="CarbopepD_reg_2"/>
    <property type="match status" value="1"/>
</dbReference>
<organism evidence="10">
    <name type="scientific">marine metagenome</name>
    <dbReference type="NCBI Taxonomy" id="408172"/>
    <lineage>
        <taxon>unclassified sequences</taxon>
        <taxon>metagenomes</taxon>
        <taxon>ecological metagenomes</taxon>
    </lineage>
</organism>
<evidence type="ECO:0000256" key="4">
    <source>
        <dbReference type="ARBA" id="ARBA00022729"/>
    </source>
</evidence>
<evidence type="ECO:0000256" key="5">
    <source>
        <dbReference type="ARBA" id="ARBA00023077"/>
    </source>
</evidence>
<gene>
    <name evidence="10" type="ORF">METZ01_LOCUS130830</name>
</gene>
<dbReference type="Gene3D" id="2.170.130.10">
    <property type="entry name" value="TonB-dependent receptor, plug domain"/>
    <property type="match status" value="1"/>
</dbReference>
<dbReference type="Pfam" id="PF07715">
    <property type="entry name" value="Plug"/>
    <property type="match status" value="1"/>
</dbReference>
<evidence type="ECO:0000256" key="1">
    <source>
        <dbReference type="ARBA" id="ARBA00004571"/>
    </source>
</evidence>
<feature type="domain" description="TonB-dependent receptor-like beta-barrel" evidence="8">
    <location>
        <begin position="340"/>
        <end position="775"/>
    </location>
</feature>
<evidence type="ECO:0000259" key="9">
    <source>
        <dbReference type="Pfam" id="PF07715"/>
    </source>
</evidence>
<dbReference type="InterPro" id="IPR010917">
    <property type="entry name" value="TonB_rcpt_CS"/>
</dbReference>
<keyword evidence="2" id="KW-0813">Transport</keyword>
<keyword evidence="3" id="KW-0812">Transmembrane</keyword>
<dbReference type="PANTHER" id="PTHR30442">
    <property type="entry name" value="IRON III DICITRATE TRANSPORT PROTEIN FECA"/>
    <property type="match status" value="1"/>
</dbReference>
<keyword evidence="7" id="KW-0998">Cell outer membrane</keyword>
<dbReference type="InterPro" id="IPR008969">
    <property type="entry name" value="CarboxyPept-like_regulatory"/>
</dbReference>
<comment type="subcellular location">
    <subcellularLocation>
        <location evidence="1">Cell outer membrane</location>
        <topology evidence="1">Multi-pass membrane protein</topology>
    </subcellularLocation>
</comment>
<dbReference type="PROSITE" id="PS52016">
    <property type="entry name" value="TONB_DEPENDENT_REC_3"/>
    <property type="match status" value="1"/>
</dbReference>
<protein>
    <recommendedName>
        <fullName evidence="11">TonB-dependent receptor plug domain-containing protein</fullName>
    </recommendedName>
</protein>
<keyword evidence="4" id="KW-0732">Signal</keyword>
<dbReference type="InterPro" id="IPR037066">
    <property type="entry name" value="Plug_dom_sf"/>
</dbReference>
<evidence type="ECO:0000256" key="7">
    <source>
        <dbReference type="ARBA" id="ARBA00023237"/>
    </source>
</evidence>
<evidence type="ECO:0008006" key="11">
    <source>
        <dbReference type="Google" id="ProtNLM"/>
    </source>
</evidence>
<accession>A0A381YLM4</accession>
<evidence type="ECO:0000259" key="8">
    <source>
        <dbReference type="Pfam" id="PF00593"/>
    </source>
</evidence>
<dbReference type="AlphaFoldDB" id="A0A381YLM4"/>
<dbReference type="PROSITE" id="PS01156">
    <property type="entry name" value="TONB_DEPENDENT_REC_2"/>
    <property type="match status" value="1"/>
</dbReference>
<evidence type="ECO:0000313" key="10">
    <source>
        <dbReference type="EMBL" id="SVA77976.1"/>
    </source>
</evidence>
<dbReference type="Gene3D" id="2.40.170.20">
    <property type="entry name" value="TonB-dependent receptor, beta-barrel domain"/>
    <property type="match status" value="1"/>
</dbReference>
<dbReference type="EMBL" id="UINC01018541">
    <property type="protein sequence ID" value="SVA77976.1"/>
    <property type="molecule type" value="Genomic_DNA"/>
</dbReference>
<keyword evidence="6" id="KW-0472">Membrane</keyword>
<reference evidence="10" key="1">
    <citation type="submission" date="2018-05" db="EMBL/GenBank/DDBJ databases">
        <authorList>
            <person name="Lanie J.A."/>
            <person name="Ng W.-L."/>
            <person name="Kazmierczak K.M."/>
            <person name="Andrzejewski T.M."/>
            <person name="Davidsen T.M."/>
            <person name="Wayne K.J."/>
            <person name="Tettelin H."/>
            <person name="Glass J.I."/>
            <person name="Rusch D."/>
            <person name="Podicherti R."/>
            <person name="Tsui H.-C.T."/>
            <person name="Winkler M.E."/>
        </authorList>
    </citation>
    <scope>NUCLEOTIDE SEQUENCE</scope>
</reference>
<keyword evidence="5" id="KW-0798">TonB box</keyword>
<evidence type="ECO:0000256" key="2">
    <source>
        <dbReference type="ARBA" id="ARBA00022448"/>
    </source>
</evidence>
<dbReference type="PANTHER" id="PTHR30442:SF0">
    <property type="entry name" value="FE(3+) DICITRATE TRANSPORT PROTEIN FECA"/>
    <property type="match status" value="1"/>
</dbReference>
<evidence type="ECO:0000256" key="3">
    <source>
        <dbReference type="ARBA" id="ARBA00022692"/>
    </source>
</evidence>